<dbReference type="SUPFAM" id="SSF52540">
    <property type="entry name" value="P-loop containing nucleoside triphosphate hydrolases"/>
    <property type="match status" value="1"/>
</dbReference>
<dbReference type="Pfam" id="PF00072">
    <property type="entry name" value="Response_reg"/>
    <property type="match status" value="1"/>
</dbReference>
<evidence type="ECO:0000256" key="8">
    <source>
        <dbReference type="PROSITE-ProRule" id="PRU00169"/>
    </source>
</evidence>
<evidence type="ECO:0000256" key="2">
    <source>
        <dbReference type="ARBA" id="ARBA00022741"/>
    </source>
</evidence>
<dbReference type="InterPro" id="IPR001789">
    <property type="entry name" value="Sig_transdc_resp-reg_receiver"/>
</dbReference>
<keyword evidence="1 8" id="KW-0597">Phosphoprotein</keyword>
<dbReference type="KEGG" id="dog:HP555_12050"/>
<dbReference type="Proteomes" id="UP000596092">
    <property type="component" value="Chromosome"/>
</dbReference>
<dbReference type="FunFam" id="3.40.50.2300:FF:000018">
    <property type="entry name" value="DNA-binding transcriptional regulator NtrC"/>
    <property type="match status" value="1"/>
</dbReference>
<reference evidence="11 12" key="1">
    <citation type="submission" date="2020-05" db="EMBL/GenBank/DDBJ databases">
        <title>Complete genome of Desulfobulbus oligotrophicus.</title>
        <authorList>
            <person name="Podar M."/>
        </authorList>
    </citation>
    <scope>NUCLEOTIDE SEQUENCE [LARGE SCALE GENOMIC DNA]</scope>
    <source>
        <strain evidence="11 12">Prop6</strain>
    </source>
</reference>
<protein>
    <submittedName>
        <fullName evidence="11">Sigma-54-dependent Fis family transcriptional regulator</fullName>
    </submittedName>
</protein>
<keyword evidence="6" id="KW-0238">DNA-binding</keyword>
<evidence type="ECO:0000313" key="11">
    <source>
        <dbReference type="EMBL" id="QQG66547.1"/>
    </source>
</evidence>
<feature type="modified residue" description="4-aspartylphosphate" evidence="8">
    <location>
        <position position="58"/>
    </location>
</feature>
<dbReference type="Gene3D" id="1.10.8.60">
    <property type="match status" value="1"/>
</dbReference>
<dbReference type="GO" id="GO:0000160">
    <property type="term" value="P:phosphorelay signal transduction system"/>
    <property type="evidence" value="ECO:0007669"/>
    <property type="project" value="UniProtKB-KW"/>
</dbReference>
<dbReference type="PANTHER" id="PTHR32071">
    <property type="entry name" value="TRANSCRIPTIONAL REGULATORY PROTEIN"/>
    <property type="match status" value="1"/>
</dbReference>
<dbReference type="Gene3D" id="3.40.50.300">
    <property type="entry name" value="P-loop containing nucleotide triphosphate hydrolases"/>
    <property type="match status" value="1"/>
</dbReference>
<dbReference type="EMBL" id="CP054140">
    <property type="protein sequence ID" value="QQG66547.1"/>
    <property type="molecule type" value="Genomic_DNA"/>
</dbReference>
<evidence type="ECO:0000256" key="5">
    <source>
        <dbReference type="ARBA" id="ARBA00023015"/>
    </source>
</evidence>
<sequence>MSTGVCPKILVVDDEQDMLVFLSKMLVKKCGYVVMSAASGEEALTNVQAESPDVVLTDIKMPGMDGLALLQRLCASDPTMTIILMTGHGTIEMAVRALKDGAYDFVEKPFDNEHILQTIRRAVERTRLLRENIQLHHQLSGHDHRLGFVGRSRKLVETVALIRRVAPSSVTVLIRGESGTGKELAARALHNLSPRNQRPMVTVNCPALPEHILESELFGYRRGAFTGADRDKTGLFAAADGSSIFLDEIADIPVSVQTKLLRVLQEKEVQPLGQNRTFKVDVRVIASTNQDLEAKIQRGEFREDLFYRLNVMTITMPNLAAMATDIPLLAQHFLERYCLEHGRPSMEFTADALQALMQHQWQGNIRELQNIINRCALLNEQTIIERRDLWNDASEEGTAGKRSVVHDSIDTTSVTHLSYQDAKNQVLQQFNDAYLTAALKTTAGNVTAAARICGMERQALQRLLRRYRIESRSFR</sequence>
<dbReference type="InterPro" id="IPR009057">
    <property type="entry name" value="Homeodomain-like_sf"/>
</dbReference>
<dbReference type="PROSITE" id="PS50045">
    <property type="entry name" value="SIGMA54_INTERACT_4"/>
    <property type="match status" value="1"/>
</dbReference>
<keyword evidence="4" id="KW-0902">Two-component regulatory system</keyword>
<dbReference type="Pfam" id="PF00158">
    <property type="entry name" value="Sigma54_activat"/>
    <property type="match status" value="1"/>
</dbReference>
<evidence type="ECO:0000256" key="6">
    <source>
        <dbReference type="ARBA" id="ARBA00023125"/>
    </source>
</evidence>
<keyword evidence="5" id="KW-0805">Transcription regulation</keyword>
<keyword evidence="2" id="KW-0547">Nucleotide-binding</keyword>
<feature type="domain" description="Sigma-54 factor interaction" evidence="9">
    <location>
        <begin position="148"/>
        <end position="377"/>
    </location>
</feature>
<evidence type="ECO:0000256" key="7">
    <source>
        <dbReference type="ARBA" id="ARBA00023163"/>
    </source>
</evidence>
<dbReference type="GO" id="GO:0043565">
    <property type="term" value="F:sequence-specific DNA binding"/>
    <property type="evidence" value="ECO:0007669"/>
    <property type="project" value="InterPro"/>
</dbReference>
<evidence type="ECO:0000256" key="4">
    <source>
        <dbReference type="ARBA" id="ARBA00023012"/>
    </source>
</evidence>
<dbReference type="Gene3D" id="1.10.10.60">
    <property type="entry name" value="Homeodomain-like"/>
    <property type="match status" value="1"/>
</dbReference>
<keyword evidence="7" id="KW-0804">Transcription</keyword>
<dbReference type="Gene3D" id="3.40.50.2300">
    <property type="match status" value="1"/>
</dbReference>
<dbReference type="CDD" id="cd00009">
    <property type="entry name" value="AAA"/>
    <property type="match status" value="1"/>
</dbReference>
<dbReference type="PRINTS" id="PR01590">
    <property type="entry name" value="HTHFIS"/>
</dbReference>
<dbReference type="InterPro" id="IPR058031">
    <property type="entry name" value="AAA_lid_NorR"/>
</dbReference>
<evidence type="ECO:0000313" key="12">
    <source>
        <dbReference type="Proteomes" id="UP000596092"/>
    </source>
</evidence>
<dbReference type="PANTHER" id="PTHR32071:SF117">
    <property type="entry name" value="PTS-DEPENDENT DIHYDROXYACETONE KINASE OPERON REGULATORY PROTEIN-RELATED"/>
    <property type="match status" value="1"/>
</dbReference>
<evidence type="ECO:0000259" key="10">
    <source>
        <dbReference type="PROSITE" id="PS50110"/>
    </source>
</evidence>
<proteinExistence type="predicted"/>
<dbReference type="GO" id="GO:0005524">
    <property type="term" value="F:ATP binding"/>
    <property type="evidence" value="ECO:0007669"/>
    <property type="project" value="UniProtKB-KW"/>
</dbReference>
<dbReference type="GO" id="GO:0006355">
    <property type="term" value="P:regulation of DNA-templated transcription"/>
    <property type="evidence" value="ECO:0007669"/>
    <property type="project" value="InterPro"/>
</dbReference>
<dbReference type="InterPro" id="IPR002078">
    <property type="entry name" value="Sigma_54_int"/>
</dbReference>
<dbReference type="SMART" id="SM00382">
    <property type="entry name" value="AAA"/>
    <property type="match status" value="1"/>
</dbReference>
<dbReference type="SUPFAM" id="SSF46689">
    <property type="entry name" value="Homeodomain-like"/>
    <property type="match status" value="1"/>
</dbReference>
<dbReference type="InterPro" id="IPR003593">
    <property type="entry name" value="AAA+_ATPase"/>
</dbReference>
<organism evidence="11 12">
    <name type="scientific">Desulfobulbus oligotrophicus</name>
    <dbReference type="NCBI Taxonomy" id="1909699"/>
    <lineage>
        <taxon>Bacteria</taxon>
        <taxon>Pseudomonadati</taxon>
        <taxon>Thermodesulfobacteriota</taxon>
        <taxon>Desulfobulbia</taxon>
        <taxon>Desulfobulbales</taxon>
        <taxon>Desulfobulbaceae</taxon>
        <taxon>Desulfobulbus</taxon>
    </lineage>
</organism>
<dbReference type="AlphaFoldDB" id="A0A7T6ARH4"/>
<accession>A0A7T6ARH4</accession>
<keyword evidence="12" id="KW-1185">Reference proteome</keyword>
<dbReference type="FunFam" id="3.40.50.300:FF:000006">
    <property type="entry name" value="DNA-binding transcriptional regulator NtrC"/>
    <property type="match status" value="1"/>
</dbReference>
<dbReference type="PROSITE" id="PS50110">
    <property type="entry name" value="RESPONSE_REGULATORY"/>
    <property type="match status" value="1"/>
</dbReference>
<dbReference type="InterPro" id="IPR002197">
    <property type="entry name" value="HTH_Fis"/>
</dbReference>
<keyword evidence="3" id="KW-0067">ATP-binding</keyword>
<evidence type="ECO:0000256" key="1">
    <source>
        <dbReference type="ARBA" id="ARBA00022553"/>
    </source>
</evidence>
<feature type="domain" description="Response regulatory" evidence="10">
    <location>
        <begin position="8"/>
        <end position="123"/>
    </location>
</feature>
<dbReference type="SMART" id="SM00448">
    <property type="entry name" value="REC"/>
    <property type="match status" value="1"/>
</dbReference>
<gene>
    <name evidence="11" type="ORF">HP555_12050</name>
</gene>
<dbReference type="RefSeq" id="WP_199262827.1">
    <property type="nucleotide sequence ID" value="NZ_CP054140.1"/>
</dbReference>
<evidence type="ECO:0000256" key="3">
    <source>
        <dbReference type="ARBA" id="ARBA00022840"/>
    </source>
</evidence>
<dbReference type="InterPro" id="IPR011006">
    <property type="entry name" value="CheY-like_superfamily"/>
</dbReference>
<dbReference type="Pfam" id="PF25601">
    <property type="entry name" value="AAA_lid_14"/>
    <property type="match status" value="1"/>
</dbReference>
<dbReference type="Pfam" id="PF02954">
    <property type="entry name" value="HTH_8"/>
    <property type="match status" value="1"/>
</dbReference>
<dbReference type="SUPFAM" id="SSF52172">
    <property type="entry name" value="CheY-like"/>
    <property type="match status" value="1"/>
</dbReference>
<name>A0A7T6ARH4_9BACT</name>
<evidence type="ECO:0000259" key="9">
    <source>
        <dbReference type="PROSITE" id="PS50045"/>
    </source>
</evidence>
<dbReference type="InterPro" id="IPR027417">
    <property type="entry name" value="P-loop_NTPase"/>
</dbReference>